<feature type="domain" description="Helicase C-terminal" evidence="12">
    <location>
        <begin position="239"/>
        <end position="397"/>
    </location>
</feature>
<evidence type="ECO:0000259" key="11">
    <source>
        <dbReference type="PROSITE" id="PS51192"/>
    </source>
</evidence>
<dbReference type="InterPro" id="IPR032284">
    <property type="entry name" value="RecQ_Zn-bd"/>
</dbReference>
<dbReference type="CDD" id="cd17920">
    <property type="entry name" value="DEXHc_RecQ"/>
    <property type="match status" value="1"/>
</dbReference>
<evidence type="ECO:0000259" key="12">
    <source>
        <dbReference type="PROSITE" id="PS51194"/>
    </source>
</evidence>
<dbReference type="GO" id="GO:0005737">
    <property type="term" value="C:cytoplasm"/>
    <property type="evidence" value="ECO:0007669"/>
    <property type="project" value="TreeGrafter"/>
</dbReference>
<dbReference type="PANTHER" id="PTHR13710:SF105">
    <property type="entry name" value="ATP-DEPENDENT DNA HELICASE Q1"/>
    <property type="match status" value="1"/>
</dbReference>
<dbReference type="SMART" id="SM00487">
    <property type="entry name" value="DEXDc"/>
    <property type="match status" value="1"/>
</dbReference>
<dbReference type="EMBL" id="ML179068">
    <property type="protein sequence ID" value="THV03386.1"/>
    <property type="molecule type" value="Genomic_DNA"/>
</dbReference>
<evidence type="ECO:0000256" key="1">
    <source>
        <dbReference type="ARBA" id="ARBA00005446"/>
    </source>
</evidence>
<comment type="catalytic activity">
    <reaction evidence="9 10">
        <text>Couples ATP hydrolysis with the unwinding of duplex DNA by translocating in the 3'-5' direction.</text>
        <dbReference type="EC" id="5.6.2.4"/>
    </reaction>
</comment>
<evidence type="ECO:0000256" key="3">
    <source>
        <dbReference type="ARBA" id="ARBA00022741"/>
    </source>
</evidence>
<evidence type="ECO:0000313" key="14">
    <source>
        <dbReference type="Proteomes" id="UP000297245"/>
    </source>
</evidence>
<dbReference type="InterPro" id="IPR011545">
    <property type="entry name" value="DEAD/DEAH_box_helicase_dom"/>
</dbReference>
<dbReference type="GO" id="GO:0003677">
    <property type="term" value="F:DNA binding"/>
    <property type="evidence" value="ECO:0007669"/>
    <property type="project" value="UniProtKB-KW"/>
</dbReference>
<keyword evidence="8" id="KW-0413">Isomerase</keyword>
<evidence type="ECO:0000256" key="10">
    <source>
        <dbReference type="RuleBase" id="RU364117"/>
    </source>
</evidence>
<sequence length="494" mass="55119">MELSRTFRIDEYRVCQQGVCNAVMAGRNVICVMPTGGGKSLTYQLPALISTGVTLVISPLLSLIADQMVSLRSINVNAVALSSETKDDESYTVMRKLEAIANGSGSSRLDDEIKLLYVTPERLVESAGFVHRLKELGKAKKLARIVIDEAHCLVSMASFRQSYPALRSLPDDFPSVPITALSATCPPETLKVLLVTFRLGKLTGGQNAKTHGTVFFSAPLYRDNLHYKIMHKEGSGDRTLSDVAAYIQEKYKGESGIIYCLSRKNAEEVAEGLKTRGIKTGVYHASYKEKEQVYTQWREGTIDVVCATNAFGMGIDKGNVRFVFHHSKSVESYYQETGRAGRDGLPSDCILWYRPQDIMRVGGLSWEEKDGTTRLLSMIDFAHNLTQCRKLQFEFYLGGQTPSNDRTKRCQSCDNCLRPPDTIVSRDVTLEAYKILNFVKEATRSSTKGDISLSKILNNVGKLSIKMSMKVCTVHFLLITTLCQKKMMHFENNF</sequence>
<dbReference type="Pfam" id="PF00271">
    <property type="entry name" value="Helicase_C"/>
    <property type="match status" value="1"/>
</dbReference>
<dbReference type="PROSITE" id="PS51194">
    <property type="entry name" value="HELICASE_CTER"/>
    <property type="match status" value="1"/>
</dbReference>
<dbReference type="AlphaFoldDB" id="A0A4V4HHM8"/>
<organism evidence="13 14">
    <name type="scientific">Dendrothele bispora (strain CBS 962.96)</name>
    <dbReference type="NCBI Taxonomy" id="1314807"/>
    <lineage>
        <taxon>Eukaryota</taxon>
        <taxon>Fungi</taxon>
        <taxon>Dikarya</taxon>
        <taxon>Basidiomycota</taxon>
        <taxon>Agaricomycotina</taxon>
        <taxon>Agaricomycetes</taxon>
        <taxon>Agaricomycetidae</taxon>
        <taxon>Agaricales</taxon>
        <taxon>Agaricales incertae sedis</taxon>
        <taxon>Dendrothele</taxon>
    </lineage>
</organism>
<dbReference type="Pfam" id="PF16124">
    <property type="entry name" value="RecQ_Zn_bind"/>
    <property type="match status" value="1"/>
</dbReference>
<comment type="subcellular location">
    <subcellularLocation>
        <location evidence="10">Nucleus</location>
    </subcellularLocation>
</comment>
<keyword evidence="14" id="KW-1185">Reference proteome</keyword>
<accession>A0A4V4HHM8</accession>
<evidence type="ECO:0000256" key="6">
    <source>
        <dbReference type="ARBA" id="ARBA00022840"/>
    </source>
</evidence>
<keyword evidence="7" id="KW-0238">DNA-binding</keyword>
<dbReference type="InterPro" id="IPR004589">
    <property type="entry name" value="DNA_helicase_ATP-dep_RecQ"/>
</dbReference>
<dbReference type="EC" id="5.6.2.4" evidence="10"/>
<dbReference type="GO" id="GO:0000724">
    <property type="term" value="P:double-strand break repair via homologous recombination"/>
    <property type="evidence" value="ECO:0007669"/>
    <property type="project" value="TreeGrafter"/>
</dbReference>
<reference evidence="13 14" key="1">
    <citation type="journal article" date="2019" name="Nat. Ecol. Evol.">
        <title>Megaphylogeny resolves global patterns of mushroom evolution.</title>
        <authorList>
            <person name="Varga T."/>
            <person name="Krizsan K."/>
            <person name="Foldi C."/>
            <person name="Dima B."/>
            <person name="Sanchez-Garcia M."/>
            <person name="Sanchez-Ramirez S."/>
            <person name="Szollosi G.J."/>
            <person name="Szarkandi J.G."/>
            <person name="Papp V."/>
            <person name="Albert L."/>
            <person name="Andreopoulos W."/>
            <person name="Angelini C."/>
            <person name="Antonin V."/>
            <person name="Barry K.W."/>
            <person name="Bougher N.L."/>
            <person name="Buchanan P."/>
            <person name="Buyck B."/>
            <person name="Bense V."/>
            <person name="Catcheside P."/>
            <person name="Chovatia M."/>
            <person name="Cooper J."/>
            <person name="Damon W."/>
            <person name="Desjardin D."/>
            <person name="Finy P."/>
            <person name="Geml J."/>
            <person name="Haridas S."/>
            <person name="Hughes K."/>
            <person name="Justo A."/>
            <person name="Karasinski D."/>
            <person name="Kautmanova I."/>
            <person name="Kiss B."/>
            <person name="Kocsube S."/>
            <person name="Kotiranta H."/>
            <person name="LaButti K.M."/>
            <person name="Lechner B.E."/>
            <person name="Liimatainen K."/>
            <person name="Lipzen A."/>
            <person name="Lukacs Z."/>
            <person name="Mihaltcheva S."/>
            <person name="Morgado L.N."/>
            <person name="Niskanen T."/>
            <person name="Noordeloos M.E."/>
            <person name="Ohm R.A."/>
            <person name="Ortiz-Santana B."/>
            <person name="Ovrebo C."/>
            <person name="Racz N."/>
            <person name="Riley R."/>
            <person name="Savchenko A."/>
            <person name="Shiryaev A."/>
            <person name="Soop K."/>
            <person name="Spirin V."/>
            <person name="Szebenyi C."/>
            <person name="Tomsovsky M."/>
            <person name="Tulloss R.E."/>
            <person name="Uehling J."/>
            <person name="Grigoriev I.V."/>
            <person name="Vagvolgyi C."/>
            <person name="Papp T."/>
            <person name="Martin F.M."/>
            <person name="Miettinen O."/>
            <person name="Hibbett D.S."/>
            <person name="Nagy L.G."/>
        </authorList>
    </citation>
    <scope>NUCLEOTIDE SEQUENCE [LARGE SCALE GENOMIC DNA]</scope>
    <source>
        <strain evidence="13 14">CBS 962.96</strain>
    </source>
</reference>
<evidence type="ECO:0000256" key="9">
    <source>
        <dbReference type="ARBA" id="ARBA00034617"/>
    </source>
</evidence>
<keyword evidence="6 10" id="KW-0067">ATP-binding</keyword>
<evidence type="ECO:0000313" key="13">
    <source>
        <dbReference type="EMBL" id="THV03386.1"/>
    </source>
</evidence>
<feature type="domain" description="Helicase ATP-binding" evidence="11">
    <location>
        <begin position="20"/>
        <end position="203"/>
    </location>
</feature>
<dbReference type="PROSITE" id="PS51192">
    <property type="entry name" value="HELICASE_ATP_BIND_1"/>
    <property type="match status" value="1"/>
</dbReference>
<keyword evidence="10" id="KW-0539">Nucleus</keyword>
<dbReference type="Proteomes" id="UP000297245">
    <property type="component" value="Unassembled WGS sequence"/>
</dbReference>
<keyword evidence="3 10" id="KW-0547">Nucleotide-binding</keyword>
<dbReference type="GO" id="GO:0005634">
    <property type="term" value="C:nucleus"/>
    <property type="evidence" value="ECO:0007669"/>
    <property type="project" value="UniProtKB-SubCell"/>
</dbReference>
<proteinExistence type="inferred from homology"/>
<dbReference type="InterPro" id="IPR001650">
    <property type="entry name" value="Helicase_C-like"/>
</dbReference>
<dbReference type="CDD" id="cd18794">
    <property type="entry name" value="SF2_C_RecQ"/>
    <property type="match status" value="1"/>
</dbReference>
<protein>
    <recommendedName>
        <fullName evidence="10">ATP-dependent DNA helicase</fullName>
        <ecNumber evidence="10">5.6.2.4</ecNumber>
    </recommendedName>
</protein>
<keyword evidence="4 10" id="KW-0378">Hydrolase</keyword>
<name>A0A4V4HHM8_DENBC</name>
<dbReference type="GO" id="GO:0009378">
    <property type="term" value="F:four-way junction helicase activity"/>
    <property type="evidence" value="ECO:0007669"/>
    <property type="project" value="TreeGrafter"/>
</dbReference>
<comment type="similarity">
    <text evidence="1 10">Belongs to the helicase family. RecQ subfamily.</text>
</comment>
<dbReference type="GO" id="GO:0005524">
    <property type="term" value="F:ATP binding"/>
    <property type="evidence" value="ECO:0007669"/>
    <property type="project" value="UniProtKB-KW"/>
</dbReference>
<evidence type="ECO:0000256" key="2">
    <source>
        <dbReference type="ARBA" id="ARBA00022723"/>
    </source>
</evidence>
<keyword evidence="5 10" id="KW-0347">Helicase</keyword>
<dbReference type="GO" id="GO:0005694">
    <property type="term" value="C:chromosome"/>
    <property type="evidence" value="ECO:0007669"/>
    <property type="project" value="TreeGrafter"/>
</dbReference>
<dbReference type="InterPro" id="IPR027417">
    <property type="entry name" value="P-loop_NTPase"/>
</dbReference>
<evidence type="ECO:0000256" key="7">
    <source>
        <dbReference type="ARBA" id="ARBA00023125"/>
    </source>
</evidence>
<comment type="catalytic activity">
    <reaction evidence="10">
        <text>ATP + H2O = ADP + phosphate + H(+)</text>
        <dbReference type="Rhea" id="RHEA:13065"/>
        <dbReference type="ChEBI" id="CHEBI:15377"/>
        <dbReference type="ChEBI" id="CHEBI:15378"/>
        <dbReference type="ChEBI" id="CHEBI:30616"/>
        <dbReference type="ChEBI" id="CHEBI:43474"/>
        <dbReference type="ChEBI" id="CHEBI:456216"/>
    </reaction>
</comment>
<dbReference type="NCBIfam" id="TIGR00614">
    <property type="entry name" value="recQ_fam"/>
    <property type="match status" value="1"/>
</dbReference>
<evidence type="ECO:0000256" key="5">
    <source>
        <dbReference type="ARBA" id="ARBA00022806"/>
    </source>
</evidence>
<evidence type="ECO:0000256" key="4">
    <source>
        <dbReference type="ARBA" id="ARBA00022801"/>
    </source>
</evidence>
<dbReference type="OrthoDB" id="10261556at2759"/>
<dbReference type="GO" id="GO:0043138">
    <property type="term" value="F:3'-5' DNA helicase activity"/>
    <property type="evidence" value="ECO:0007669"/>
    <property type="project" value="UniProtKB-EC"/>
</dbReference>
<dbReference type="InterPro" id="IPR014001">
    <property type="entry name" value="Helicase_ATP-bd"/>
</dbReference>
<dbReference type="SUPFAM" id="SSF52540">
    <property type="entry name" value="P-loop containing nucleoside triphosphate hydrolases"/>
    <property type="match status" value="1"/>
</dbReference>
<dbReference type="GO" id="GO:0016887">
    <property type="term" value="F:ATP hydrolysis activity"/>
    <property type="evidence" value="ECO:0007669"/>
    <property type="project" value="RHEA"/>
</dbReference>
<dbReference type="SMART" id="SM00490">
    <property type="entry name" value="HELICc"/>
    <property type="match status" value="1"/>
</dbReference>
<dbReference type="GO" id="GO:0046872">
    <property type="term" value="F:metal ion binding"/>
    <property type="evidence" value="ECO:0007669"/>
    <property type="project" value="UniProtKB-KW"/>
</dbReference>
<dbReference type="PANTHER" id="PTHR13710">
    <property type="entry name" value="DNA HELICASE RECQ FAMILY MEMBER"/>
    <property type="match status" value="1"/>
</dbReference>
<dbReference type="Gene3D" id="3.40.50.300">
    <property type="entry name" value="P-loop containing nucleotide triphosphate hydrolases"/>
    <property type="match status" value="2"/>
</dbReference>
<evidence type="ECO:0000256" key="8">
    <source>
        <dbReference type="ARBA" id="ARBA00023235"/>
    </source>
</evidence>
<dbReference type="Pfam" id="PF00270">
    <property type="entry name" value="DEAD"/>
    <property type="match status" value="1"/>
</dbReference>
<keyword evidence="2" id="KW-0479">Metal-binding</keyword>
<gene>
    <name evidence="13" type="ORF">K435DRAFT_651651</name>
</gene>